<protein>
    <submittedName>
        <fullName evidence="1">DNA repair protein RadC</fullName>
    </submittedName>
</protein>
<evidence type="ECO:0000313" key="2">
    <source>
        <dbReference type="Proteomes" id="UP000616151"/>
    </source>
</evidence>
<comment type="caution">
    <text evidence="1">The sequence shown here is derived from an EMBL/GenBank/DDBJ whole genome shotgun (WGS) entry which is preliminary data.</text>
</comment>
<accession>A0ACC5QXJ5</accession>
<proteinExistence type="predicted"/>
<dbReference type="Proteomes" id="UP000616151">
    <property type="component" value="Unassembled WGS sequence"/>
</dbReference>
<keyword evidence="2" id="KW-1185">Reference proteome</keyword>
<dbReference type="EMBL" id="JAENHL010000004">
    <property type="protein sequence ID" value="MBK1865121.1"/>
    <property type="molecule type" value="Genomic_DNA"/>
</dbReference>
<reference evidence="1" key="1">
    <citation type="submission" date="2021-01" db="EMBL/GenBank/DDBJ databases">
        <authorList>
            <person name="Sun Q."/>
        </authorList>
    </citation>
    <scope>NUCLEOTIDE SEQUENCE</scope>
    <source>
        <strain evidence="1">YIM B02566</strain>
    </source>
</reference>
<evidence type="ECO:0000313" key="1">
    <source>
        <dbReference type="EMBL" id="MBK1865121.1"/>
    </source>
</evidence>
<gene>
    <name evidence="1" type="primary">radC</name>
    <name evidence="1" type="ORF">JHL16_02060</name>
</gene>
<sequence length="274" mass="30174">MGAKSSDSSGSLDEVGFSLGCDGTVAELLELPRDLRSSRSQNIVGTARQIEKPHHLGHRERLRQRFRQGGADALPDYELLELLLFRALPRQDVKPLAKALIARFGSFAEVVAANPERLKEVPGVGEAVVTELLITHAAAQRVTKGEINRRTLLASWNAVIDYCRAAMAFAEREQFRILFLDKKNGLIADEVQGEGTVDHTPVYPREVMKRALELSASAIILVHNHPSGDTTPSIADIDMTRKLIEAGDRLAIKVHDHIIVGRNGHASFRSLKLI</sequence>
<name>A0ACC5QXJ5_9HYPH</name>
<organism evidence="1 2">
    <name type="scientific">Taklimakanibacter albus</name>
    <dbReference type="NCBI Taxonomy" id="2800327"/>
    <lineage>
        <taxon>Bacteria</taxon>
        <taxon>Pseudomonadati</taxon>
        <taxon>Pseudomonadota</taxon>
        <taxon>Alphaproteobacteria</taxon>
        <taxon>Hyphomicrobiales</taxon>
        <taxon>Aestuariivirgaceae</taxon>
        <taxon>Taklimakanibacter</taxon>
    </lineage>
</organism>